<sequence length="240" mass="26613">MPVLNLNRRNLLGRALALGAATTLTGCDFDDPSHPDVVDRVLNAMSHWNDEVQAALFNPHTLAPTFPASAITRPARFNAFYDIDKAPQVDLATWRLGLTGRIGNKQPWRIAQLRALPQESQITRLICVEGWRVVGQWSGVRLGDFLRRINADTKARYVSFQCADGYFESIDMESALHPQTILALDFLGAPLTAPFGAPLRLRIPTKLGYKNAKSIVALGVTNQFASGYWEKQGYNWFGGS</sequence>
<reference evidence="2 3" key="1">
    <citation type="submission" date="2017-01" db="EMBL/GenBank/DDBJ databases">
        <authorList>
            <person name="Varghese N."/>
            <person name="Submissions S."/>
        </authorList>
    </citation>
    <scope>NUCLEOTIDE SEQUENCE [LARGE SCALE GENOMIC DNA]</scope>
    <source>
        <strain evidence="2 3">ATCC 35905</strain>
    </source>
</reference>
<dbReference type="EMBL" id="FTNE01000002">
    <property type="protein sequence ID" value="SIQ20428.1"/>
    <property type="molecule type" value="Genomic_DNA"/>
</dbReference>
<dbReference type="SUPFAM" id="SSF56524">
    <property type="entry name" value="Oxidoreductase molybdopterin-binding domain"/>
    <property type="match status" value="1"/>
</dbReference>
<gene>
    <name evidence="2" type="ORF">SAMN05421828_102196</name>
</gene>
<dbReference type="InterPro" id="IPR036374">
    <property type="entry name" value="OxRdtase_Mopterin-bd_sf"/>
</dbReference>
<evidence type="ECO:0000313" key="2">
    <source>
        <dbReference type="EMBL" id="SIQ20428.1"/>
    </source>
</evidence>
<name>A0A8G2FF74_ACIRU</name>
<dbReference type="RefSeq" id="WP_029312109.1">
    <property type="nucleotide sequence ID" value="NZ_FTNE01000002.1"/>
</dbReference>
<accession>A0A8G2FF74</accession>
<dbReference type="PANTHER" id="PTHR43032">
    <property type="entry name" value="PROTEIN-METHIONINE-SULFOXIDE REDUCTASE"/>
    <property type="match status" value="1"/>
</dbReference>
<protein>
    <submittedName>
        <fullName evidence="2">DMSO/TMAO reductase YedYZ, molybdopterin-dependent catalytic subunit</fullName>
    </submittedName>
</protein>
<organism evidence="2 3">
    <name type="scientific">Acidiphilium rubrum</name>
    <dbReference type="NCBI Taxonomy" id="526"/>
    <lineage>
        <taxon>Bacteria</taxon>
        <taxon>Pseudomonadati</taxon>
        <taxon>Pseudomonadota</taxon>
        <taxon>Alphaproteobacteria</taxon>
        <taxon>Acetobacterales</taxon>
        <taxon>Acidocellaceae</taxon>
        <taxon>Acidiphilium</taxon>
    </lineage>
</organism>
<dbReference type="OrthoDB" id="9795587at2"/>
<dbReference type="Gene3D" id="3.90.420.10">
    <property type="entry name" value="Oxidoreductase, molybdopterin-binding domain"/>
    <property type="match status" value="1"/>
</dbReference>
<proteinExistence type="predicted"/>
<keyword evidence="3" id="KW-1185">Reference proteome</keyword>
<dbReference type="InterPro" id="IPR000572">
    <property type="entry name" value="OxRdtase_Mopterin-bd_dom"/>
</dbReference>
<dbReference type="Proteomes" id="UP000186308">
    <property type="component" value="Unassembled WGS sequence"/>
</dbReference>
<feature type="domain" description="Oxidoreductase molybdopterin-binding" evidence="1">
    <location>
        <begin position="86"/>
        <end position="229"/>
    </location>
</feature>
<evidence type="ECO:0000313" key="3">
    <source>
        <dbReference type="Proteomes" id="UP000186308"/>
    </source>
</evidence>
<comment type="caution">
    <text evidence="2">The sequence shown here is derived from an EMBL/GenBank/DDBJ whole genome shotgun (WGS) entry which is preliminary data.</text>
</comment>
<evidence type="ECO:0000259" key="1">
    <source>
        <dbReference type="Pfam" id="PF00174"/>
    </source>
</evidence>
<dbReference type="PANTHER" id="PTHR43032:SF2">
    <property type="entry name" value="BLL0505 PROTEIN"/>
    <property type="match status" value="1"/>
</dbReference>
<dbReference type="AlphaFoldDB" id="A0A8G2FF74"/>
<dbReference type="Pfam" id="PF00174">
    <property type="entry name" value="Oxidored_molyb"/>
    <property type="match status" value="1"/>
</dbReference>